<dbReference type="KEGG" id="ock:EXM22_03735"/>
<dbReference type="GO" id="GO:0016787">
    <property type="term" value="F:hydrolase activity"/>
    <property type="evidence" value="ECO:0007669"/>
    <property type="project" value="UniProtKB-KW"/>
</dbReference>
<dbReference type="AlphaFoldDB" id="A0A5C1QHU3"/>
<dbReference type="InterPro" id="IPR022742">
    <property type="entry name" value="Hydrolase_4"/>
</dbReference>
<name>A0A5C1QHU3_9SPIO</name>
<dbReference type="InterPro" id="IPR051044">
    <property type="entry name" value="MAG_DAG_Lipase"/>
</dbReference>
<dbReference type="Gene3D" id="3.40.50.1820">
    <property type="entry name" value="alpha/beta hydrolase"/>
    <property type="match status" value="1"/>
</dbReference>
<proteinExistence type="predicted"/>
<feature type="domain" description="Serine aminopeptidase S33" evidence="1">
    <location>
        <begin position="35"/>
        <end position="301"/>
    </location>
</feature>
<protein>
    <submittedName>
        <fullName evidence="2">Alpha/beta fold hydrolase</fullName>
    </submittedName>
</protein>
<organism evidence="2 3">
    <name type="scientific">Oceanispirochaeta crateris</name>
    <dbReference type="NCBI Taxonomy" id="2518645"/>
    <lineage>
        <taxon>Bacteria</taxon>
        <taxon>Pseudomonadati</taxon>
        <taxon>Spirochaetota</taxon>
        <taxon>Spirochaetia</taxon>
        <taxon>Spirochaetales</taxon>
        <taxon>Spirochaetaceae</taxon>
        <taxon>Oceanispirochaeta</taxon>
    </lineage>
</organism>
<accession>A0A5C1QHU3</accession>
<dbReference type="Proteomes" id="UP000324209">
    <property type="component" value="Chromosome"/>
</dbReference>
<sequence>MIQDNPKETESQSFSFQGDGSNIIHGRKWLPTQQKIRAVLIINHGMAEHIDRYDSFAVFLASQGIAVYGEDHRGHGKTAGSKENLGYFADEKGWMKVIGDIRALYLLVIEEQKEVPVLMLGHSMGSFLTRHYLSLYGSEIHAAIISGTGDQPSIVLSLASLISNLEAALKGKRHRSQLMDKLSFGSNNKKFKTESSHGFEWLSRDAEKTRQYVEDPYCGFVCTCGFYSDLTTGLKIIGRQRCYDSTPNLLPLLFYSGKDDPVGNFGKGVERVASSYRKSGNQDVTVVLKDKMRHECLNELERDDCYKDIFSWIDSQLKS</sequence>
<dbReference type="EMBL" id="CP036150">
    <property type="protein sequence ID" value="QEN07141.1"/>
    <property type="molecule type" value="Genomic_DNA"/>
</dbReference>
<reference evidence="2 3" key="1">
    <citation type="submission" date="2019-02" db="EMBL/GenBank/DDBJ databases">
        <title>Complete Genome Sequence and Methylome Analysis of free living Spirochaetas.</title>
        <authorList>
            <person name="Fomenkov A."/>
            <person name="Dubinina G."/>
            <person name="Leshcheva N."/>
            <person name="Mikheeva N."/>
            <person name="Grabovich M."/>
            <person name="Vincze T."/>
            <person name="Roberts R.J."/>
        </authorList>
    </citation>
    <scope>NUCLEOTIDE SEQUENCE [LARGE SCALE GENOMIC DNA]</scope>
    <source>
        <strain evidence="2 3">K2</strain>
    </source>
</reference>
<gene>
    <name evidence="2" type="ORF">EXM22_03735</name>
</gene>
<dbReference type="Pfam" id="PF12146">
    <property type="entry name" value="Hydrolase_4"/>
    <property type="match status" value="1"/>
</dbReference>
<evidence type="ECO:0000313" key="3">
    <source>
        <dbReference type="Proteomes" id="UP000324209"/>
    </source>
</evidence>
<dbReference type="SUPFAM" id="SSF53474">
    <property type="entry name" value="alpha/beta-Hydrolases"/>
    <property type="match status" value="1"/>
</dbReference>
<evidence type="ECO:0000313" key="2">
    <source>
        <dbReference type="EMBL" id="QEN07141.1"/>
    </source>
</evidence>
<dbReference type="OrthoDB" id="9806902at2"/>
<dbReference type="InterPro" id="IPR029058">
    <property type="entry name" value="AB_hydrolase_fold"/>
</dbReference>
<keyword evidence="3" id="KW-1185">Reference proteome</keyword>
<dbReference type="PANTHER" id="PTHR11614">
    <property type="entry name" value="PHOSPHOLIPASE-RELATED"/>
    <property type="match status" value="1"/>
</dbReference>
<evidence type="ECO:0000259" key="1">
    <source>
        <dbReference type="Pfam" id="PF12146"/>
    </source>
</evidence>
<keyword evidence="2" id="KW-0378">Hydrolase</keyword>
<dbReference type="RefSeq" id="WP_149485223.1">
    <property type="nucleotide sequence ID" value="NZ_CP036150.1"/>
</dbReference>